<dbReference type="InterPro" id="IPR040072">
    <property type="entry name" value="Methyltransferase_A"/>
</dbReference>
<accession>A0A146KJE4</accession>
<evidence type="ECO:0000259" key="7">
    <source>
        <dbReference type="PROSITE" id="PS51918"/>
    </source>
</evidence>
<dbReference type="GO" id="GO:0070475">
    <property type="term" value="P:rRNA base methylation"/>
    <property type="evidence" value="ECO:0007669"/>
    <property type="project" value="TreeGrafter"/>
</dbReference>
<evidence type="ECO:0000256" key="6">
    <source>
        <dbReference type="ARBA" id="ARBA00023014"/>
    </source>
</evidence>
<dbReference type="GO" id="GO:0051539">
    <property type="term" value="F:4 iron, 4 sulfur cluster binding"/>
    <property type="evidence" value="ECO:0007669"/>
    <property type="project" value="UniProtKB-KW"/>
</dbReference>
<reference evidence="8" key="1">
    <citation type="journal article" date="2016" name="Gigascience">
        <title>De novo construction of an expanded transcriptome assembly for the western tarnished plant bug, Lygus hesperus.</title>
        <authorList>
            <person name="Tassone E.E."/>
            <person name="Geib S.M."/>
            <person name="Hall B."/>
            <person name="Fabrick J.A."/>
            <person name="Brent C.S."/>
            <person name="Hull J.J."/>
        </authorList>
    </citation>
    <scope>NUCLEOTIDE SEQUENCE</scope>
</reference>
<dbReference type="InterPro" id="IPR013785">
    <property type="entry name" value="Aldolase_TIM"/>
</dbReference>
<sequence>MRYTARNGSRRTSVCVSSQIGCAMGCTFCATGTMGIIGNLTPGEIVEQVLWCLAIEPVRNVVFMGMGEPLQNYQAVCCAIDTLIRKDIFSLRHSRITVSTMGLVDRMVQFIDTYPTIPLALSLHAPNQSLRQQLIPSAHQYPFESLLQVVDYYGQTTGKRMLIEYIVIEGVNSDDATIHELGRLLTDRGVLLNLIPCNPIVGADVGAAAHVPSYVPPTPDRLGEICRILCNHYRIFVTVRREFGNDIWGACGQLVSGARTGVVDSTVRDVEDVVPSYAPLHRHIFPPPKFTL</sequence>
<evidence type="ECO:0000313" key="8">
    <source>
        <dbReference type="EMBL" id="JAP96702.1"/>
    </source>
</evidence>
<dbReference type="PROSITE" id="PS51918">
    <property type="entry name" value="RADICAL_SAM"/>
    <property type="match status" value="1"/>
</dbReference>
<proteinExistence type="predicted"/>
<keyword evidence="3" id="KW-0949">S-adenosyl-L-methionine</keyword>
<keyword evidence="6" id="KW-0411">Iron-sulfur</keyword>
<keyword evidence="5" id="KW-0408">Iron</keyword>
<dbReference type="PANTHER" id="PTHR30544">
    <property type="entry name" value="23S RRNA METHYLTRANSFERASE"/>
    <property type="match status" value="1"/>
</dbReference>
<gene>
    <name evidence="8" type="primary">rlmN</name>
    <name evidence="8" type="ORF">g.37512</name>
</gene>
<dbReference type="InterPro" id="IPR058240">
    <property type="entry name" value="rSAM_sf"/>
</dbReference>
<dbReference type="AlphaFoldDB" id="A0A146KJE4"/>
<evidence type="ECO:0000256" key="1">
    <source>
        <dbReference type="ARBA" id="ARBA00001966"/>
    </source>
</evidence>
<evidence type="ECO:0000256" key="2">
    <source>
        <dbReference type="ARBA" id="ARBA00022485"/>
    </source>
</evidence>
<comment type="cofactor">
    <cofactor evidence="1">
        <name>[4Fe-4S] cluster</name>
        <dbReference type="ChEBI" id="CHEBI:49883"/>
    </cofactor>
</comment>
<dbReference type="SUPFAM" id="SSF102114">
    <property type="entry name" value="Radical SAM enzymes"/>
    <property type="match status" value="1"/>
</dbReference>
<protein>
    <submittedName>
        <fullName evidence="8">Ribosomal RNA large subunit methyltransferase N</fullName>
    </submittedName>
</protein>
<dbReference type="EMBL" id="GDHC01021926">
    <property type="protein sequence ID" value="JAP96702.1"/>
    <property type="molecule type" value="Transcribed_RNA"/>
</dbReference>
<dbReference type="Pfam" id="PF04055">
    <property type="entry name" value="Radical_SAM"/>
    <property type="match status" value="1"/>
</dbReference>
<dbReference type="GO" id="GO:0030488">
    <property type="term" value="P:tRNA methylation"/>
    <property type="evidence" value="ECO:0007669"/>
    <property type="project" value="TreeGrafter"/>
</dbReference>
<evidence type="ECO:0000256" key="5">
    <source>
        <dbReference type="ARBA" id="ARBA00023004"/>
    </source>
</evidence>
<evidence type="ECO:0000256" key="3">
    <source>
        <dbReference type="ARBA" id="ARBA00022691"/>
    </source>
</evidence>
<dbReference type="Gene3D" id="3.20.20.70">
    <property type="entry name" value="Aldolase class I"/>
    <property type="match status" value="1"/>
</dbReference>
<dbReference type="GO" id="GO:0046872">
    <property type="term" value="F:metal ion binding"/>
    <property type="evidence" value="ECO:0007669"/>
    <property type="project" value="UniProtKB-KW"/>
</dbReference>
<dbReference type="InterPro" id="IPR007197">
    <property type="entry name" value="rSAM"/>
</dbReference>
<feature type="domain" description="Radical SAM core" evidence="7">
    <location>
        <begin position="8"/>
        <end position="246"/>
    </location>
</feature>
<dbReference type="SFLD" id="SFLDS00029">
    <property type="entry name" value="Radical_SAM"/>
    <property type="match status" value="1"/>
</dbReference>
<keyword evidence="2" id="KW-0004">4Fe-4S</keyword>
<keyword evidence="8" id="KW-0489">Methyltransferase</keyword>
<dbReference type="CDD" id="cd01335">
    <property type="entry name" value="Radical_SAM"/>
    <property type="match status" value="1"/>
</dbReference>
<keyword evidence="4" id="KW-0479">Metal-binding</keyword>
<keyword evidence="8" id="KW-0808">Transferase</keyword>
<dbReference type="GO" id="GO:0008168">
    <property type="term" value="F:methyltransferase activity"/>
    <property type="evidence" value="ECO:0007669"/>
    <property type="project" value="UniProtKB-KW"/>
</dbReference>
<evidence type="ECO:0000256" key="4">
    <source>
        <dbReference type="ARBA" id="ARBA00022723"/>
    </source>
</evidence>
<dbReference type="PANTHER" id="PTHR30544:SF8">
    <property type="entry name" value="RADICAL SAM SUPERFAMILY PROTEIN"/>
    <property type="match status" value="1"/>
</dbReference>
<name>A0A146KJE4_LYGHE</name>
<organism evidence="8">
    <name type="scientific">Lygus hesperus</name>
    <name type="common">Western plant bug</name>
    <dbReference type="NCBI Taxonomy" id="30085"/>
    <lineage>
        <taxon>Eukaryota</taxon>
        <taxon>Metazoa</taxon>
        <taxon>Ecdysozoa</taxon>
        <taxon>Arthropoda</taxon>
        <taxon>Hexapoda</taxon>
        <taxon>Insecta</taxon>
        <taxon>Pterygota</taxon>
        <taxon>Neoptera</taxon>
        <taxon>Paraneoptera</taxon>
        <taxon>Hemiptera</taxon>
        <taxon>Heteroptera</taxon>
        <taxon>Panheteroptera</taxon>
        <taxon>Cimicomorpha</taxon>
        <taxon>Miridae</taxon>
        <taxon>Mirini</taxon>
        <taxon>Lygus</taxon>
    </lineage>
</organism>